<sequence length="281" mass="32310">MPEIYLDIHLAEDMSREGISDLIVELFRFLLQQRQQIPLSYSTLLQDISSHKNSEEGVESDILTRKERRDGIRKMKEKSRFLKKASQFSSKMEILSKNLKSEIIEKDLETATIFFGATPVTPKEVYHIHLPPLSSNSGSSLTSKVKRQLFRSLVTHEELFTLLGRPLQKTNIYTAIKYKYLQPSNGSAFRPKPQFRKAAHRGYVVNYNFILPLNQSTPGTNMKRKRHFSHCTPVPMDICTPFTITKSRRRNVLYATKPPISTMKRLQADFMVSAQGIFGGR</sequence>
<gene>
    <name evidence="1" type="ORF">LSAA_14023</name>
</gene>
<dbReference type="PANTHER" id="PTHR15681:SF1">
    <property type="entry name" value="MAD2L1-BINDING PROTEIN"/>
    <property type="match status" value="1"/>
</dbReference>
<dbReference type="GO" id="GO:0005634">
    <property type="term" value="C:nucleus"/>
    <property type="evidence" value="ECO:0007669"/>
    <property type="project" value="InterPro"/>
</dbReference>
<dbReference type="AlphaFoldDB" id="A0A7R8D6W5"/>
<name>A0A7R8D6W5_LEPSM</name>
<keyword evidence="2" id="KW-1185">Reference proteome</keyword>
<dbReference type="Proteomes" id="UP000675881">
    <property type="component" value="Chromosome 8"/>
</dbReference>
<dbReference type="EMBL" id="HG994587">
    <property type="protein sequence ID" value="CAF3020479.1"/>
    <property type="molecule type" value="Genomic_DNA"/>
</dbReference>
<dbReference type="InterPro" id="IPR053729">
    <property type="entry name" value="MAD2L1BP_domain_sf"/>
</dbReference>
<dbReference type="PANTHER" id="PTHR15681">
    <property type="entry name" value="MAD2L1-BINDING PROTEIN"/>
    <property type="match status" value="1"/>
</dbReference>
<evidence type="ECO:0000313" key="2">
    <source>
        <dbReference type="Proteomes" id="UP000675881"/>
    </source>
</evidence>
<proteinExistence type="predicted"/>
<protein>
    <submittedName>
        <fullName evidence="1">(salmon louse) hypothetical protein</fullName>
    </submittedName>
</protein>
<dbReference type="OrthoDB" id="6334764at2759"/>
<dbReference type="Gene3D" id="3.30.900.20">
    <property type="match status" value="1"/>
</dbReference>
<evidence type="ECO:0000313" key="1">
    <source>
        <dbReference type="EMBL" id="CAF3020479.1"/>
    </source>
</evidence>
<dbReference type="Pfam" id="PF06581">
    <property type="entry name" value="p31comet"/>
    <property type="match status" value="1"/>
</dbReference>
<organism evidence="1 2">
    <name type="scientific">Lepeophtheirus salmonis</name>
    <name type="common">Salmon louse</name>
    <name type="synonym">Caligus salmonis</name>
    <dbReference type="NCBI Taxonomy" id="72036"/>
    <lineage>
        <taxon>Eukaryota</taxon>
        <taxon>Metazoa</taxon>
        <taxon>Ecdysozoa</taxon>
        <taxon>Arthropoda</taxon>
        <taxon>Crustacea</taxon>
        <taxon>Multicrustacea</taxon>
        <taxon>Hexanauplia</taxon>
        <taxon>Copepoda</taxon>
        <taxon>Siphonostomatoida</taxon>
        <taxon>Caligidae</taxon>
        <taxon>Lepeophtheirus</taxon>
    </lineage>
</organism>
<dbReference type="GO" id="GO:0007096">
    <property type="term" value="P:regulation of exit from mitosis"/>
    <property type="evidence" value="ECO:0007669"/>
    <property type="project" value="InterPro"/>
</dbReference>
<dbReference type="InterPro" id="IPR009511">
    <property type="entry name" value="MAD1/Cdc20-bound-Mad2-bd"/>
</dbReference>
<accession>A0A7R8D6W5</accession>
<reference evidence="1" key="1">
    <citation type="submission" date="2021-02" db="EMBL/GenBank/DDBJ databases">
        <authorList>
            <person name="Bekaert M."/>
        </authorList>
    </citation>
    <scope>NUCLEOTIDE SEQUENCE</scope>
    <source>
        <strain evidence="1">IoA-00</strain>
    </source>
</reference>